<dbReference type="AlphaFoldDB" id="A0AAV9TYG1"/>
<proteinExistence type="predicted"/>
<name>A0AAV9TYG1_9PEZI</name>
<evidence type="ECO:0000313" key="3">
    <source>
        <dbReference type="Proteomes" id="UP001373714"/>
    </source>
</evidence>
<gene>
    <name evidence="2" type="ORF">TWF730_004400</name>
</gene>
<protein>
    <submittedName>
        <fullName evidence="2">Uncharacterized protein</fullName>
    </submittedName>
</protein>
<evidence type="ECO:0000256" key="1">
    <source>
        <dbReference type="SAM" id="MobiDB-lite"/>
    </source>
</evidence>
<accession>A0AAV9TYG1</accession>
<reference evidence="2 3" key="1">
    <citation type="submission" date="2019-10" db="EMBL/GenBank/DDBJ databases">
        <authorList>
            <person name="Palmer J.M."/>
        </authorList>
    </citation>
    <scope>NUCLEOTIDE SEQUENCE [LARGE SCALE GENOMIC DNA]</scope>
    <source>
        <strain evidence="2 3">TWF730</strain>
    </source>
</reference>
<comment type="caution">
    <text evidence="2">The sequence shown here is derived from an EMBL/GenBank/DDBJ whole genome shotgun (WGS) entry which is preliminary data.</text>
</comment>
<dbReference type="Proteomes" id="UP001373714">
    <property type="component" value="Unassembled WGS sequence"/>
</dbReference>
<evidence type="ECO:0000313" key="2">
    <source>
        <dbReference type="EMBL" id="KAK6331315.1"/>
    </source>
</evidence>
<keyword evidence="3" id="KW-1185">Reference proteome</keyword>
<sequence length="420" mass="48194">MARGFKSFINGAKPFQRILVFVGANETGGHAYLYRILQRTQHPLYIFYAARRLADSTTPFEFVQKNKEFSKALAETDSSMAFYQVPIQGGQDWLVRAVKPILRCSREHGERPISYIFINGHENYGMQGHLDEGKVARDFRLEKYWAPYKGALTTITRPDESNPFDHQVPYVTTQTFVTHMSSVLASMLPIVRNDGKGVVVIKTPKEGNLDSIHSMKLRNDFSQPTPHSYEQMVLSLRNTATKLMARESAAKSPWPDKLTWLELGDVFAKSAITMYKGFTPFENISFRRCAHDYDDIDGPVSLLLNPEIPKLEFEFSKTELESTLKRLPEDIDDPTVPGSNVGLIRRTTTPQVLPHNYERPSRDDWNQKHLLKRFQKNTPSLVRSVFPRLRVDEENRDTRYTAFDPKKKPLIAKPKQNPKS</sequence>
<feature type="region of interest" description="Disordered" evidence="1">
    <location>
        <begin position="394"/>
        <end position="420"/>
    </location>
</feature>
<organism evidence="2 3">
    <name type="scientific">Orbilia blumenaviensis</name>
    <dbReference type="NCBI Taxonomy" id="1796055"/>
    <lineage>
        <taxon>Eukaryota</taxon>
        <taxon>Fungi</taxon>
        <taxon>Dikarya</taxon>
        <taxon>Ascomycota</taxon>
        <taxon>Pezizomycotina</taxon>
        <taxon>Orbiliomycetes</taxon>
        <taxon>Orbiliales</taxon>
        <taxon>Orbiliaceae</taxon>
        <taxon>Orbilia</taxon>
    </lineage>
</organism>
<feature type="compositionally biased region" description="Basic and acidic residues" evidence="1">
    <location>
        <begin position="394"/>
        <end position="407"/>
    </location>
</feature>
<dbReference type="EMBL" id="JAVHNS010000018">
    <property type="protein sequence ID" value="KAK6331315.1"/>
    <property type="molecule type" value="Genomic_DNA"/>
</dbReference>